<accession>A0A9Q3HSX5</accession>
<dbReference type="EMBL" id="AVOT02023757">
    <property type="protein sequence ID" value="MBW0513999.1"/>
    <property type="molecule type" value="Genomic_DNA"/>
</dbReference>
<evidence type="ECO:0000313" key="3">
    <source>
        <dbReference type="Proteomes" id="UP000765509"/>
    </source>
</evidence>
<gene>
    <name evidence="2" type="ORF">O181_053714</name>
</gene>
<evidence type="ECO:0000313" key="2">
    <source>
        <dbReference type="EMBL" id="MBW0513999.1"/>
    </source>
</evidence>
<comment type="caution">
    <text evidence="2">The sequence shown here is derived from an EMBL/GenBank/DDBJ whole genome shotgun (WGS) entry which is preliminary data.</text>
</comment>
<reference evidence="2" key="1">
    <citation type="submission" date="2021-03" db="EMBL/GenBank/DDBJ databases">
        <title>Draft genome sequence of rust myrtle Austropuccinia psidii MF-1, a brazilian biotype.</title>
        <authorList>
            <person name="Quecine M.C."/>
            <person name="Pachon D.M.R."/>
            <person name="Bonatelli M.L."/>
            <person name="Correr F.H."/>
            <person name="Franceschini L.M."/>
            <person name="Leite T.F."/>
            <person name="Margarido G.R.A."/>
            <person name="Almeida C.A."/>
            <person name="Ferrarezi J.A."/>
            <person name="Labate C.A."/>
        </authorList>
    </citation>
    <scope>NUCLEOTIDE SEQUENCE</scope>
    <source>
        <strain evidence="2">MF-1</strain>
    </source>
</reference>
<sequence>MLRLIIALAWSLSLRVLADRLPQSSSNDLLARSEGNVQLTDVLVMKDSALPNHGWLEVYYPNGVLAYRFQKAILSSFRGISITTLLDSSNHVKQSLHSDDDLCFRRSDYTTDTFSIKIDPRGVRSDKWFVYMNSPGGQGEEYSFERNYWNKDGEIRDEKGNVIAALTTQKSYDHWLNPGDDGVQTYTLHIAREAPHLPFVTLMGLVLIRVDDCGI</sequence>
<feature type="signal peptide" evidence="1">
    <location>
        <begin position="1"/>
        <end position="18"/>
    </location>
</feature>
<dbReference type="AlphaFoldDB" id="A0A9Q3HSX5"/>
<organism evidence="2 3">
    <name type="scientific">Austropuccinia psidii MF-1</name>
    <dbReference type="NCBI Taxonomy" id="1389203"/>
    <lineage>
        <taxon>Eukaryota</taxon>
        <taxon>Fungi</taxon>
        <taxon>Dikarya</taxon>
        <taxon>Basidiomycota</taxon>
        <taxon>Pucciniomycotina</taxon>
        <taxon>Pucciniomycetes</taxon>
        <taxon>Pucciniales</taxon>
        <taxon>Sphaerophragmiaceae</taxon>
        <taxon>Austropuccinia</taxon>
    </lineage>
</organism>
<proteinExistence type="predicted"/>
<dbReference type="Proteomes" id="UP000765509">
    <property type="component" value="Unassembled WGS sequence"/>
</dbReference>
<evidence type="ECO:0000256" key="1">
    <source>
        <dbReference type="SAM" id="SignalP"/>
    </source>
</evidence>
<keyword evidence="3" id="KW-1185">Reference proteome</keyword>
<dbReference type="InterPro" id="IPR025659">
    <property type="entry name" value="Tubby-like_C"/>
</dbReference>
<dbReference type="OrthoDB" id="2495394at2759"/>
<feature type="chain" id="PRO_5040450873" evidence="1">
    <location>
        <begin position="19"/>
        <end position="215"/>
    </location>
</feature>
<protein>
    <submittedName>
        <fullName evidence="2">Uncharacterized protein</fullName>
    </submittedName>
</protein>
<dbReference type="SUPFAM" id="SSF54518">
    <property type="entry name" value="Tubby C-terminal domain-like"/>
    <property type="match status" value="1"/>
</dbReference>
<name>A0A9Q3HSX5_9BASI</name>
<keyword evidence="1" id="KW-0732">Signal</keyword>